<dbReference type="PANTHER" id="PTHR12286:SF5">
    <property type="entry name" value="SACCHAROPINE DEHYDROGENASE-LIKE OXIDOREDUCTASE"/>
    <property type="match status" value="1"/>
</dbReference>
<evidence type="ECO:0000256" key="2">
    <source>
        <dbReference type="SAM" id="Phobius"/>
    </source>
</evidence>
<dbReference type="HOGENOM" id="CLU_031002_0_2_4"/>
<dbReference type="Gene3D" id="3.40.50.720">
    <property type="entry name" value="NAD(P)-binding Rossmann-like Domain"/>
    <property type="match status" value="1"/>
</dbReference>
<organism evidence="4">
    <name type="scientific">Burkholderia orbicola (strain AU 1054)</name>
    <dbReference type="NCBI Taxonomy" id="331271"/>
    <lineage>
        <taxon>Bacteria</taxon>
        <taxon>Pseudomonadati</taxon>
        <taxon>Pseudomonadota</taxon>
        <taxon>Betaproteobacteria</taxon>
        <taxon>Burkholderiales</taxon>
        <taxon>Burkholderiaceae</taxon>
        <taxon>Burkholderia</taxon>
        <taxon>Burkholderia cepacia complex</taxon>
        <taxon>Burkholderia orbicola</taxon>
    </lineage>
</organism>
<dbReference type="Pfam" id="PF03435">
    <property type="entry name" value="Sacchrp_dh_NADP"/>
    <property type="match status" value="1"/>
</dbReference>
<accession>A0A0H2XZS9</accession>
<dbReference type="EMBL" id="CP000380">
    <property type="protein sequence ID" value="ABF80550.1"/>
    <property type="molecule type" value="Genomic_DNA"/>
</dbReference>
<dbReference type="GO" id="GO:0009247">
    <property type="term" value="P:glycolipid biosynthetic process"/>
    <property type="evidence" value="ECO:0007669"/>
    <property type="project" value="TreeGrafter"/>
</dbReference>
<dbReference type="PANTHER" id="PTHR12286">
    <property type="entry name" value="SACCHAROPINE DEHYDROGENASE-LIKE OXIDOREDUCTASE"/>
    <property type="match status" value="1"/>
</dbReference>
<keyword evidence="2" id="KW-1133">Transmembrane helix</keyword>
<feature type="transmembrane region" description="Helical" evidence="2">
    <location>
        <begin position="286"/>
        <end position="307"/>
    </location>
</feature>
<protein>
    <submittedName>
        <fullName evidence="4">Saccharopine dehydrogenase</fullName>
    </submittedName>
</protein>
<keyword evidence="2" id="KW-0812">Transmembrane</keyword>
<dbReference type="SUPFAM" id="SSF51735">
    <property type="entry name" value="NAD(P)-binding Rossmann-fold domains"/>
    <property type="match status" value="1"/>
</dbReference>
<proteinExistence type="inferred from homology"/>
<evidence type="ECO:0000256" key="1">
    <source>
        <dbReference type="ARBA" id="ARBA00010591"/>
    </source>
</evidence>
<dbReference type="InterPro" id="IPR036291">
    <property type="entry name" value="NAD(P)-bd_dom_sf"/>
</dbReference>
<dbReference type="InterPro" id="IPR051276">
    <property type="entry name" value="Saccharopine_DH-like_oxidrdct"/>
</dbReference>
<feature type="domain" description="Saccharopine dehydrogenase NADP binding" evidence="3">
    <location>
        <begin position="9"/>
        <end position="141"/>
    </location>
</feature>
<evidence type="ECO:0000313" key="4">
    <source>
        <dbReference type="EMBL" id="ABF80550.1"/>
    </source>
</evidence>
<sequence>MPQPSYDLVVFGATSFVGQILARYLSDYLSGAGAGETLRWAIAGRSDAKLRQVRDTLGAAGQSVPILVADAADEAQLRALCAQTQVVVSTVGPYALYGEPLVRVCAQTGTDYCDLTGETQWIRRMIDKYEPAARQSGARIVHCCGFDSVPSDMGVFFLQQQARQQWSVPATHVKMRVKTLKGGASGGTVASVINVVREAAADPALRRALLDPYSLCPPRHGFTVRQHAVRSAEFDRDCDAWIAPFVMAAINERVVHRSNALAGNAYGSRFTYDEAVMTGTGLKGRVTALTMVAGLGAFMVGVLIGPVRGLMERFLLPKPGEGPSVAAQQAGRYDLRFFGRADDGRTLRVKVAGDRDPGYGSTGKMLGQAAISLALDGSRDGVKTGRGGGFWTPATMFDQRFIDRLVRHAGLRFEVI</sequence>
<name>A0A0H2XZS9_BURO1</name>
<gene>
    <name evidence="4" type="ordered locus">Bcen_5681</name>
</gene>
<dbReference type="InterPro" id="IPR005097">
    <property type="entry name" value="Sacchrp_dh_NADP-bd"/>
</dbReference>
<dbReference type="FunFam" id="3.40.50.720:FF:000413">
    <property type="entry name" value="Trans-acting enoyl reductase"/>
    <property type="match status" value="1"/>
</dbReference>
<evidence type="ECO:0000259" key="3">
    <source>
        <dbReference type="Pfam" id="PF03435"/>
    </source>
</evidence>
<dbReference type="GO" id="GO:0005886">
    <property type="term" value="C:plasma membrane"/>
    <property type="evidence" value="ECO:0007669"/>
    <property type="project" value="TreeGrafter"/>
</dbReference>
<keyword evidence="2" id="KW-0472">Membrane</keyword>
<comment type="similarity">
    <text evidence="1">Belongs to the saccharopine dehydrogenase family. Enoyl reductase subfamily.</text>
</comment>
<reference evidence="4" key="1">
    <citation type="submission" date="2006-05" db="EMBL/GenBank/DDBJ databases">
        <title>Complete sequence of chromosome 3 of Burkholderia cenocepacia AU 1054.</title>
        <authorList>
            <consortium name="US DOE Joint Genome Institute"/>
            <person name="Copeland A."/>
            <person name="Lucas S."/>
            <person name="Lapidus A."/>
            <person name="Barry K."/>
            <person name="Detter J.C."/>
            <person name="Glavina del Rio T."/>
            <person name="Hammon N."/>
            <person name="Israni S."/>
            <person name="Dalin E."/>
            <person name="Tice H."/>
            <person name="Pitluck S."/>
            <person name="Chain P."/>
            <person name="Malfatti S."/>
            <person name="Shin M."/>
            <person name="Vergez L."/>
            <person name="Schmutz J."/>
            <person name="Larimer F."/>
            <person name="Land M."/>
            <person name="Hauser L."/>
            <person name="Kyrpides N."/>
            <person name="Lykidis A."/>
            <person name="LiPuma J.J."/>
            <person name="Konstantinidis K."/>
            <person name="Tiedje J.M."/>
            <person name="Richardson P."/>
        </authorList>
    </citation>
    <scope>NUCLEOTIDE SEQUENCE [LARGE SCALE GENOMIC DNA]</scope>
    <source>
        <strain evidence="4">AU 1054</strain>
    </source>
</reference>
<dbReference type="AlphaFoldDB" id="A0A0H2XZS9"/>